<evidence type="ECO:0000256" key="1">
    <source>
        <dbReference type="SAM" id="Phobius"/>
    </source>
</evidence>
<sequence>MTFSQIIVSQFTDPFRIALLAALIWTMLRTRGATGTLIPLAAGVAFVAVIIPSTMGAGAAVPFLDQVLAGLVSNTVITGVLLGLWEAVRRLRG</sequence>
<dbReference type="Proteomes" id="UP000277498">
    <property type="component" value="Unassembled WGS sequence"/>
</dbReference>
<proteinExistence type="predicted"/>
<keyword evidence="3" id="KW-1185">Reference proteome</keyword>
<keyword evidence="1" id="KW-1133">Transmembrane helix</keyword>
<feature type="transmembrane region" description="Helical" evidence="1">
    <location>
        <begin position="37"/>
        <end position="61"/>
    </location>
</feature>
<protein>
    <submittedName>
        <fullName evidence="2">Uncharacterized protein</fullName>
    </submittedName>
</protein>
<accession>A0A3P5XDR7</accession>
<feature type="transmembrane region" description="Helical" evidence="1">
    <location>
        <begin position="67"/>
        <end position="88"/>
    </location>
</feature>
<dbReference type="OrthoDB" id="8100653at2"/>
<organism evidence="2 3">
    <name type="scientific">Pseudogemmobacter humi</name>
    <dbReference type="NCBI Taxonomy" id="2483812"/>
    <lineage>
        <taxon>Bacteria</taxon>
        <taxon>Pseudomonadati</taxon>
        <taxon>Pseudomonadota</taxon>
        <taxon>Alphaproteobacteria</taxon>
        <taxon>Rhodobacterales</taxon>
        <taxon>Paracoccaceae</taxon>
        <taxon>Pseudogemmobacter</taxon>
    </lineage>
</organism>
<reference evidence="2 3" key="1">
    <citation type="submission" date="2018-11" db="EMBL/GenBank/DDBJ databases">
        <authorList>
            <person name="Criscuolo A."/>
        </authorList>
    </citation>
    <scope>NUCLEOTIDE SEQUENCE [LARGE SCALE GENOMIC DNA]</scope>
    <source>
        <strain evidence="2">ACIP111625</strain>
    </source>
</reference>
<gene>
    <name evidence="2" type="ORF">XINFAN_02121</name>
</gene>
<name>A0A3P5XDR7_9RHOB</name>
<evidence type="ECO:0000313" key="2">
    <source>
        <dbReference type="EMBL" id="VDC28385.1"/>
    </source>
</evidence>
<keyword evidence="1" id="KW-0812">Transmembrane</keyword>
<dbReference type="EMBL" id="UXAW01000068">
    <property type="protein sequence ID" value="VDC28385.1"/>
    <property type="molecule type" value="Genomic_DNA"/>
</dbReference>
<dbReference type="AlphaFoldDB" id="A0A3P5XDR7"/>
<evidence type="ECO:0000313" key="3">
    <source>
        <dbReference type="Proteomes" id="UP000277498"/>
    </source>
</evidence>
<dbReference type="RefSeq" id="WP_124086828.1">
    <property type="nucleotide sequence ID" value="NZ_UXAW01000068.1"/>
</dbReference>
<keyword evidence="1" id="KW-0472">Membrane</keyword>